<keyword evidence="1" id="KW-0472">Membrane</keyword>
<evidence type="ECO:0000313" key="2">
    <source>
        <dbReference type="EMBL" id="VDP58502.1"/>
    </source>
</evidence>
<proteinExistence type="predicted"/>
<keyword evidence="1" id="KW-1133">Transmembrane helix</keyword>
<sequence>MDYVTLSGINCLYQVNKKSNRNDKPYWLTCTIADSSNNMENSNELNNLFANWIRETTAKYEKPRELIKRSDLTEEDFNKIHVSNYINYDCMCLVHIILSFIIIIVTFMIMLIAARAVKL</sequence>
<name>A0A3P8E336_9TREM</name>
<evidence type="ECO:0000313" key="3">
    <source>
        <dbReference type="Proteomes" id="UP000269396"/>
    </source>
</evidence>
<organism evidence="2 3">
    <name type="scientific">Schistosoma mattheei</name>
    <dbReference type="NCBI Taxonomy" id="31246"/>
    <lineage>
        <taxon>Eukaryota</taxon>
        <taxon>Metazoa</taxon>
        <taxon>Spiralia</taxon>
        <taxon>Lophotrochozoa</taxon>
        <taxon>Platyhelminthes</taxon>
        <taxon>Trematoda</taxon>
        <taxon>Digenea</taxon>
        <taxon>Strigeidida</taxon>
        <taxon>Schistosomatoidea</taxon>
        <taxon>Schistosomatidae</taxon>
        <taxon>Schistosoma</taxon>
    </lineage>
</organism>
<dbReference type="AlphaFoldDB" id="A0A3P8E336"/>
<evidence type="ECO:0000256" key="1">
    <source>
        <dbReference type="SAM" id="Phobius"/>
    </source>
</evidence>
<protein>
    <submittedName>
        <fullName evidence="2">Uncharacterized protein</fullName>
    </submittedName>
</protein>
<feature type="transmembrane region" description="Helical" evidence="1">
    <location>
        <begin position="93"/>
        <end position="114"/>
    </location>
</feature>
<dbReference type="Proteomes" id="UP000269396">
    <property type="component" value="Unassembled WGS sequence"/>
</dbReference>
<keyword evidence="3" id="KW-1185">Reference proteome</keyword>
<accession>A0A3P8E336</accession>
<reference evidence="2 3" key="1">
    <citation type="submission" date="2018-11" db="EMBL/GenBank/DDBJ databases">
        <authorList>
            <consortium name="Pathogen Informatics"/>
        </authorList>
    </citation>
    <scope>NUCLEOTIDE SEQUENCE [LARGE SCALE GENOMIC DNA]</scope>
    <source>
        <strain>Denwood</strain>
        <strain evidence="3">Zambia</strain>
    </source>
</reference>
<gene>
    <name evidence="2" type="ORF">SMTD_LOCUS11555</name>
</gene>
<keyword evidence="1" id="KW-0812">Transmembrane</keyword>
<dbReference type="EMBL" id="UZAL01031575">
    <property type="protein sequence ID" value="VDP58502.1"/>
    <property type="molecule type" value="Genomic_DNA"/>
</dbReference>